<proteinExistence type="inferred from homology"/>
<evidence type="ECO:0000259" key="12">
    <source>
        <dbReference type="Pfam" id="PF12627"/>
    </source>
</evidence>
<dbReference type="GO" id="GO:0006397">
    <property type="term" value="P:mRNA processing"/>
    <property type="evidence" value="ECO:0007669"/>
    <property type="project" value="UniProtKB-KW"/>
</dbReference>
<evidence type="ECO:0000259" key="10">
    <source>
        <dbReference type="Pfam" id="PF01743"/>
    </source>
</evidence>
<name>A0A369WF11_9GAMM</name>
<evidence type="ECO:0000256" key="4">
    <source>
        <dbReference type="ARBA" id="ARBA00022840"/>
    </source>
</evidence>
<accession>A0A369WF11</accession>
<sequence>MDSSPLLGICLALLPWLVIGFLLVSNLRNGKPSSNAEPNPGPDSDPMPDQGPRIIARDHHQLSRRQMSDNALKVLYRLKDGGYEGYLVGGCVRDLLLGEKPKDFDVATEAHPEEVHDLFRNSRLIGRRFKLVHVRFGREIIEVATFRASHQAVHNDDEQHGKQSDSGLILRDNVYGTVEEDALRRDFTVNALYYSIKDFSIHDYANGLQDLDNRILRMIGDPEERYREDPVRMLRAIRFAAKLEFVMAPETEEPIKRLAYLLNDIPAARLFEEVLKLFLSGQGETTFAMLRHFKLFEPLFPLTHRLLESEQGQAAERLIVQALRNTDARVKRGQSVTPAFLYAAMLWYPMQQVLERLKSQGVPPIPALHQAAQEIHQRQSQASSIPRRFSGTMRDIWELQYRLPRRNGNRANQLLEHPRFRAAYDFLLMREASGEQLDGLGQWWTEFQSARNEQREQMIGELGSGQARKRRRPRRRKPKASA</sequence>
<evidence type="ECO:0000256" key="5">
    <source>
        <dbReference type="ARBA" id="ARBA00022884"/>
    </source>
</evidence>
<feature type="region of interest" description="Disordered" evidence="9">
    <location>
        <begin position="455"/>
        <end position="482"/>
    </location>
</feature>
<dbReference type="GO" id="GO:0005524">
    <property type="term" value="F:ATP binding"/>
    <property type="evidence" value="ECO:0007669"/>
    <property type="project" value="UniProtKB-UniRule"/>
</dbReference>
<dbReference type="NCBIfam" id="TIGR01942">
    <property type="entry name" value="pcnB"/>
    <property type="match status" value="1"/>
</dbReference>
<dbReference type="Gene3D" id="1.10.3090.10">
    <property type="entry name" value="cca-adding enzyme, domain 2"/>
    <property type="match status" value="1"/>
</dbReference>
<feature type="domain" description="Poly A polymerase head" evidence="10">
    <location>
        <begin position="86"/>
        <end position="217"/>
    </location>
</feature>
<dbReference type="OrthoDB" id="9805698at2"/>
<dbReference type="InterPro" id="IPR002646">
    <property type="entry name" value="PolA_pol_head_dom"/>
</dbReference>
<dbReference type="Proteomes" id="UP000253769">
    <property type="component" value="Unassembled WGS sequence"/>
</dbReference>
<dbReference type="Pfam" id="PF12627">
    <property type="entry name" value="PolyA_pol_RNAbd"/>
    <property type="match status" value="1"/>
</dbReference>
<feature type="active site" evidence="7">
    <location>
        <position position="103"/>
    </location>
</feature>
<dbReference type="InterPro" id="IPR043519">
    <property type="entry name" value="NT_sf"/>
</dbReference>
<dbReference type="InterPro" id="IPR025866">
    <property type="entry name" value="PolyA_pol_arg_C_dom"/>
</dbReference>
<keyword evidence="13" id="KW-0548">Nucleotidyltransferase</keyword>
<comment type="caution">
    <text evidence="13">The sequence shown here is derived from an EMBL/GenBank/DDBJ whole genome shotgun (WGS) entry which is preliminary data.</text>
</comment>
<dbReference type="GO" id="GO:1990817">
    <property type="term" value="F:poly(A) RNA polymerase activity"/>
    <property type="evidence" value="ECO:0007669"/>
    <property type="project" value="UniProtKB-UniRule"/>
</dbReference>
<dbReference type="FunFam" id="3.30.460.10:FF:000035">
    <property type="entry name" value="Poly(A) polymerase I"/>
    <property type="match status" value="1"/>
</dbReference>
<dbReference type="SUPFAM" id="SSF81301">
    <property type="entry name" value="Nucleotidyltransferase"/>
    <property type="match status" value="1"/>
</dbReference>
<evidence type="ECO:0000256" key="9">
    <source>
        <dbReference type="SAM" id="MobiDB-lite"/>
    </source>
</evidence>
<protein>
    <recommendedName>
        <fullName evidence="7">Poly(A) polymerase I</fullName>
        <shortName evidence="7">PAP I</shortName>
        <ecNumber evidence="7">2.7.7.19</ecNumber>
    </recommendedName>
</protein>
<comment type="function">
    <text evidence="7">Adds poly(A) tail to the 3' end of many RNAs, which usually targets these RNAs for decay. Plays a significant role in the global control of gene expression, through influencing the rate of transcript degradation, and in the general RNA quality control.</text>
</comment>
<dbReference type="GO" id="GO:0003723">
    <property type="term" value="F:RNA binding"/>
    <property type="evidence" value="ECO:0007669"/>
    <property type="project" value="UniProtKB-UniRule"/>
</dbReference>
<dbReference type="InterPro" id="IPR010206">
    <property type="entry name" value="PolA_pol_I"/>
</dbReference>
<dbReference type="HAMAP" id="MF_00957">
    <property type="entry name" value="PolyA_pol"/>
    <property type="match status" value="1"/>
</dbReference>
<evidence type="ECO:0000256" key="7">
    <source>
        <dbReference type="HAMAP-Rule" id="MF_00957"/>
    </source>
</evidence>
<dbReference type="AlphaFoldDB" id="A0A369WF11"/>
<dbReference type="SUPFAM" id="SSF81891">
    <property type="entry name" value="Poly A polymerase C-terminal region-like"/>
    <property type="match status" value="1"/>
</dbReference>
<reference evidence="13 14" key="1">
    <citation type="submission" date="2018-07" db="EMBL/GenBank/DDBJ databases">
        <title>Motiliproteus coralliicola sp. nov., a bacterium isolated from Coral.</title>
        <authorList>
            <person name="Wang G."/>
        </authorList>
    </citation>
    <scope>NUCLEOTIDE SEQUENCE [LARGE SCALE GENOMIC DNA]</scope>
    <source>
        <strain evidence="13 14">C34</strain>
    </source>
</reference>
<evidence type="ECO:0000313" key="14">
    <source>
        <dbReference type="Proteomes" id="UP000253769"/>
    </source>
</evidence>
<dbReference type="GO" id="GO:0043633">
    <property type="term" value="P:polyadenylation-dependent RNA catabolic process"/>
    <property type="evidence" value="ECO:0007669"/>
    <property type="project" value="InterPro"/>
</dbReference>
<dbReference type="PANTHER" id="PTHR43051">
    <property type="entry name" value="POLYNUCLEOTIDE ADENYLYLTRANSFERASE FAMILY PROTEIN"/>
    <property type="match status" value="1"/>
</dbReference>
<evidence type="ECO:0000256" key="6">
    <source>
        <dbReference type="ARBA" id="ARBA00023163"/>
    </source>
</evidence>
<keyword evidence="6 7" id="KW-0804">Transcription</keyword>
<feature type="domain" description="Polymerase A arginine-rich C-terminal" evidence="11">
    <location>
        <begin position="360"/>
        <end position="476"/>
    </location>
</feature>
<feature type="active site" evidence="7">
    <location>
        <position position="105"/>
    </location>
</feature>
<dbReference type="RefSeq" id="WP_114697174.1">
    <property type="nucleotide sequence ID" value="NZ_QQOH01000006.1"/>
</dbReference>
<feature type="region of interest" description="Disordered" evidence="9">
    <location>
        <begin position="31"/>
        <end position="53"/>
    </location>
</feature>
<evidence type="ECO:0000256" key="1">
    <source>
        <dbReference type="ARBA" id="ARBA00022664"/>
    </source>
</evidence>
<keyword evidence="2 7" id="KW-0808">Transferase</keyword>
<feature type="active site" evidence="7">
    <location>
        <position position="186"/>
    </location>
</feature>
<organism evidence="13 14">
    <name type="scientific">Motiliproteus coralliicola</name>
    <dbReference type="NCBI Taxonomy" id="2283196"/>
    <lineage>
        <taxon>Bacteria</taxon>
        <taxon>Pseudomonadati</taxon>
        <taxon>Pseudomonadota</taxon>
        <taxon>Gammaproteobacteria</taxon>
        <taxon>Oceanospirillales</taxon>
        <taxon>Oceanospirillaceae</taxon>
        <taxon>Motiliproteus</taxon>
    </lineage>
</organism>
<dbReference type="Gene3D" id="3.30.460.10">
    <property type="entry name" value="Beta Polymerase, domain 2"/>
    <property type="match status" value="1"/>
</dbReference>
<keyword evidence="5 7" id="KW-0694">RNA-binding</keyword>
<keyword evidence="3 7" id="KW-0547">Nucleotide-binding</keyword>
<dbReference type="EC" id="2.7.7.19" evidence="7"/>
<dbReference type="InterPro" id="IPR052191">
    <property type="entry name" value="tRNA_ntf/polyA_polymerase_I"/>
</dbReference>
<feature type="domain" description="tRNA nucleotidyltransferase/poly(A) polymerase RNA and SrmB- binding" evidence="12">
    <location>
        <begin position="245"/>
        <end position="304"/>
    </location>
</feature>
<evidence type="ECO:0000313" key="13">
    <source>
        <dbReference type="EMBL" id="RDE18055.1"/>
    </source>
</evidence>
<feature type="compositionally biased region" description="Basic residues" evidence="9">
    <location>
        <begin position="467"/>
        <end position="482"/>
    </location>
</feature>
<dbReference type="Pfam" id="PF12626">
    <property type="entry name" value="PolyA_pol_arg_C"/>
    <property type="match status" value="1"/>
</dbReference>
<keyword evidence="4 7" id="KW-0067">ATP-binding</keyword>
<dbReference type="InterPro" id="IPR032828">
    <property type="entry name" value="PolyA_RNA-bd"/>
</dbReference>
<keyword evidence="1 7" id="KW-0507">mRNA processing</keyword>
<dbReference type="PANTHER" id="PTHR43051:SF1">
    <property type="entry name" value="POLYNUCLEOTIDE ADENYLYLTRANSFERASE FAMILY PROTEIN"/>
    <property type="match status" value="1"/>
</dbReference>
<evidence type="ECO:0000256" key="2">
    <source>
        <dbReference type="ARBA" id="ARBA00022679"/>
    </source>
</evidence>
<comment type="similarity">
    <text evidence="7 8">Belongs to the tRNA nucleotidyltransferase/poly(A) polymerase family.</text>
</comment>
<dbReference type="CDD" id="cd05398">
    <property type="entry name" value="NT_ClassII-CCAase"/>
    <property type="match status" value="1"/>
</dbReference>
<keyword evidence="14" id="KW-1185">Reference proteome</keyword>
<evidence type="ECO:0000256" key="3">
    <source>
        <dbReference type="ARBA" id="ARBA00022741"/>
    </source>
</evidence>
<comment type="catalytic activity">
    <reaction evidence="7">
        <text>RNA(n) + ATP = RNA(n)-3'-adenine ribonucleotide + diphosphate</text>
        <dbReference type="Rhea" id="RHEA:11332"/>
        <dbReference type="Rhea" id="RHEA-COMP:14527"/>
        <dbReference type="Rhea" id="RHEA-COMP:17347"/>
        <dbReference type="ChEBI" id="CHEBI:30616"/>
        <dbReference type="ChEBI" id="CHEBI:33019"/>
        <dbReference type="ChEBI" id="CHEBI:140395"/>
        <dbReference type="ChEBI" id="CHEBI:173115"/>
        <dbReference type="EC" id="2.7.7.19"/>
    </reaction>
</comment>
<dbReference type="EMBL" id="QQOH01000006">
    <property type="protein sequence ID" value="RDE18055.1"/>
    <property type="molecule type" value="Genomic_DNA"/>
</dbReference>
<evidence type="ECO:0000259" key="11">
    <source>
        <dbReference type="Pfam" id="PF12626"/>
    </source>
</evidence>
<evidence type="ECO:0000256" key="8">
    <source>
        <dbReference type="RuleBase" id="RU003953"/>
    </source>
</evidence>
<gene>
    <name evidence="7 13" type="primary">pcnB</name>
    <name evidence="13" type="ORF">DV711_18190</name>
</gene>
<dbReference type="Pfam" id="PF01743">
    <property type="entry name" value="PolyA_pol"/>
    <property type="match status" value="1"/>
</dbReference>